<keyword evidence="1" id="KW-1133">Transmembrane helix</keyword>
<feature type="transmembrane region" description="Helical" evidence="1">
    <location>
        <begin position="20"/>
        <end position="41"/>
    </location>
</feature>
<comment type="caution">
    <text evidence="2">The sequence shown here is derived from an EMBL/GenBank/DDBJ whole genome shotgun (WGS) entry which is preliminary data.</text>
</comment>
<dbReference type="Proteomes" id="UP000070427">
    <property type="component" value="Unassembled WGS sequence"/>
</dbReference>
<dbReference type="STRING" id="520764.AN618_05230"/>
<keyword evidence="3" id="KW-1185">Reference proteome</keyword>
<evidence type="ECO:0000256" key="1">
    <source>
        <dbReference type="SAM" id="Phobius"/>
    </source>
</evidence>
<feature type="transmembrane region" description="Helical" evidence="1">
    <location>
        <begin position="61"/>
        <end position="81"/>
    </location>
</feature>
<name>A0A140LC56_9FIRM</name>
<organism evidence="2 3">
    <name type="scientific">Fervidicola ferrireducens</name>
    <dbReference type="NCBI Taxonomy" id="520764"/>
    <lineage>
        <taxon>Bacteria</taxon>
        <taxon>Bacillati</taxon>
        <taxon>Bacillota</taxon>
        <taxon>Clostridia</taxon>
        <taxon>Thermosediminibacterales</taxon>
        <taxon>Thermosediminibacteraceae</taxon>
        <taxon>Fervidicola</taxon>
    </lineage>
</organism>
<gene>
    <name evidence="2" type="ORF">AN618_05230</name>
</gene>
<feature type="transmembrane region" description="Helical" evidence="1">
    <location>
        <begin position="102"/>
        <end position="121"/>
    </location>
</feature>
<evidence type="ECO:0000313" key="3">
    <source>
        <dbReference type="Proteomes" id="UP000070427"/>
    </source>
</evidence>
<dbReference type="InParanoid" id="A0A140LC56"/>
<dbReference type="AlphaFoldDB" id="A0A140LC56"/>
<keyword evidence="1" id="KW-0812">Transmembrane</keyword>
<evidence type="ECO:0000313" key="2">
    <source>
        <dbReference type="EMBL" id="KXG78131.1"/>
    </source>
</evidence>
<sequence length="123" mass="13823">MFLDFIGIFLTTLIVSPKYFAQVILVCFFANIIDILVAIVFNSQVTEVISGGIFSSINYLGSNIVLPYFSPLILILIGLGLKNGDSISFWRFINPFAKYKRPWPLIFLKVGVARILVLYILGK</sequence>
<protein>
    <submittedName>
        <fullName evidence="2">Uncharacterized protein</fullName>
    </submittedName>
</protein>
<dbReference type="OrthoDB" id="1729806at2"/>
<accession>A0A140LC56</accession>
<proteinExistence type="predicted"/>
<dbReference type="RefSeq" id="WP_066351709.1">
    <property type="nucleotide sequence ID" value="NZ_LOED01000004.1"/>
</dbReference>
<reference evidence="2 3" key="1">
    <citation type="submission" date="2015-12" db="EMBL/GenBank/DDBJ databases">
        <title>Draft genome sequnece of Fervidicola ferrireducens strain Y170.</title>
        <authorList>
            <person name="Patel B.K."/>
        </authorList>
    </citation>
    <scope>NUCLEOTIDE SEQUENCE [LARGE SCALE GENOMIC DNA]</scope>
    <source>
        <strain evidence="2 3">Y170</strain>
    </source>
</reference>
<dbReference type="EMBL" id="LOED01000004">
    <property type="protein sequence ID" value="KXG78131.1"/>
    <property type="molecule type" value="Genomic_DNA"/>
</dbReference>
<keyword evidence="1" id="KW-0472">Membrane</keyword>